<reference evidence="1 2" key="1">
    <citation type="submission" date="2021-06" db="EMBL/GenBank/DDBJ databases">
        <authorList>
            <person name="Kallberg Y."/>
            <person name="Tangrot J."/>
            <person name="Rosling A."/>
        </authorList>
    </citation>
    <scope>NUCLEOTIDE SEQUENCE [LARGE SCALE GENOMIC DNA]</scope>
    <source>
        <strain evidence="1 2">120-4 pot B 10/14</strain>
    </source>
</reference>
<dbReference type="Proteomes" id="UP000789901">
    <property type="component" value="Unassembled WGS sequence"/>
</dbReference>
<gene>
    <name evidence="1" type="ORF">GMARGA_LOCUS29841</name>
</gene>
<accession>A0ABN7WEI2</accession>
<evidence type="ECO:0000313" key="2">
    <source>
        <dbReference type="Proteomes" id="UP000789901"/>
    </source>
</evidence>
<feature type="non-terminal residue" evidence="1">
    <location>
        <position position="76"/>
    </location>
</feature>
<protein>
    <submittedName>
        <fullName evidence="1">18812_t:CDS:1</fullName>
    </submittedName>
</protein>
<proteinExistence type="predicted"/>
<dbReference type="EMBL" id="CAJVQB010040883">
    <property type="protein sequence ID" value="CAG8828904.1"/>
    <property type="molecule type" value="Genomic_DNA"/>
</dbReference>
<name>A0ABN7WEI2_GIGMA</name>
<organism evidence="1 2">
    <name type="scientific">Gigaspora margarita</name>
    <dbReference type="NCBI Taxonomy" id="4874"/>
    <lineage>
        <taxon>Eukaryota</taxon>
        <taxon>Fungi</taxon>
        <taxon>Fungi incertae sedis</taxon>
        <taxon>Mucoromycota</taxon>
        <taxon>Glomeromycotina</taxon>
        <taxon>Glomeromycetes</taxon>
        <taxon>Diversisporales</taxon>
        <taxon>Gigasporaceae</taxon>
        <taxon>Gigaspora</taxon>
    </lineage>
</organism>
<sequence>MEQLLQNMNNLILAISNNTPNQPRESKVINFPTFSGGDQDPLTWLDEFDEAYVANHISKVRRFDILLSHLKGPAYT</sequence>
<keyword evidence="2" id="KW-1185">Reference proteome</keyword>
<comment type="caution">
    <text evidence="1">The sequence shown here is derived from an EMBL/GenBank/DDBJ whole genome shotgun (WGS) entry which is preliminary data.</text>
</comment>
<evidence type="ECO:0000313" key="1">
    <source>
        <dbReference type="EMBL" id="CAG8828904.1"/>
    </source>
</evidence>